<dbReference type="Gene3D" id="2.60.120.10">
    <property type="entry name" value="Jelly Rolls"/>
    <property type="match status" value="1"/>
</dbReference>
<organism evidence="6 7">
    <name type="scientific">Jatrophihabitans endophyticus</name>
    <dbReference type="NCBI Taxonomy" id="1206085"/>
    <lineage>
        <taxon>Bacteria</taxon>
        <taxon>Bacillati</taxon>
        <taxon>Actinomycetota</taxon>
        <taxon>Actinomycetes</taxon>
        <taxon>Jatrophihabitantales</taxon>
        <taxon>Jatrophihabitantaceae</taxon>
        <taxon>Jatrophihabitans</taxon>
    </lineage>
</organism>
<dbReference type="SMART" id="SM00100">
    <property type="entry name" value="cNMP"/>
    <property type="match status" value="1"/>
</dbReference>
<evidence type="ECO:0000313" key="6">
    <source>
        <dbReference type="EMBL" id="SHH05312.1"/>
    </source>
</evidence>
<sequence>MARSSARPVAADPARFAEFCAATAFRGLPPSRLAALFDRSRYWQAGRRQQLFTAGSQGDDMFVVLAGKVALTYEHRGAQATMVEVMTRGDHFGESGALIGGRRLLTASVLSDRAELVMLPGTPLRAWLAEHPDAALNLLGCLARRVRNVTVTTTDTALLTLPSRLAKQLLQLAERFGTDTARGIVIDHELTQWELAQLTGSTRETVNKALRHFETRGWIRTDVRSVTVLDSDALARRSH</sequence>
<gene>
    <name evidence="6" type="ORF">SAMN05443575_3196</name>
</gene>
<evidence type="ECO:0000256" key="2">
    <source>
        <dbReference type="ARBA" id="ARBA00023125"/>
    </source>
</evidence>
<dbReference type="EMBL" id="FQVU01000004">
    <property type="protein sequence ID" value="SHH05312.1"/>
    <property type="molecule type" value="Genomic_DNA"/>
</dbReference>
<dbReference type="RefSeq" id="WP_073391396.1">
    <property type="nucleotide sequence ID" value="NZ_FQVU01000004.1"/>
</dbReference>
<keyword evidence="3" id="KW-0804">Transcription</keyword>
<dbReference type="Gene3D" id="1.10.10.10">
    <property type="entry name" value="Winged helix-like DNA-binding domain superfamily/Winged helix DNA-binding domain"/>
    <property type="match status" value="1"/>
</dbReference>
<dbReference type="InterPro" id="IPR018490">
    <property type="entry name" value="cNMP-bd_dom_sf"/>
</dbReference>
<dbReference type="InterPro" id="IPR000595">
    <property type="entry name" value="cNMP-bd_dom"/>
</dbReference>
<dbReference type="InterPro" id="IPR036388">
    <property type="entry name" value="WH-like_DNA-bd_sf"/>
</dbReference>
<proteinExistence type="predicted"/>
<evidence type="ECO:0000259" key="4">
    <source>
        <dbReference type="PROSITE" id="PS50042"/>
    </source>
</evidence>
<dbReference type="STRING" id="1206085.SAMN05443575_3196"/>
<dbReference type="InterPro" id="IPR014710">
    <property type="entry name" value="RmlC-like_jellyroll"/>
</dbReference>
<dbReference type="GO" id="GO:0003700">
    <property type="term" value="F:DNA-binding transcription factor activity"/>
    <property type="evidence" value="ECO:0007669"/>
    <property type="project" value="TreeGrafter"/>
</dbReference>
<dbReference type="AlphaFoldDB" id="A0A1M5PUG5"/>
<evidence type="ECO:0000256" key="1">
    <source>
        <dbReference type="ARBA" id="ARBA00023015"/>
    </source>
</evidence>
<dbReference type="PANTHER" id="PTHR24567:SF74">
    <property type="entry name" value="HTH-TYPE TRANSCRIPTIONAL REGULATOR ARCR"/>
    <property type="match status" value="1"/>
</dbReference>
<evidence type="ECO:0000256" key="3">
    <source>
        <dbReference type="ARBA" id="ARBA00023163"/>
    </source>
</evidence>
<accession>A0A1M5PUG5</accession>
<keyword evidence="2" id="KW-0238">DNA-binding</keyword>
<dbReference type="FunFam" id="1.10.10.10:FF:000019">
    <property type="entry name" value="Crp/Fnr family transcriptional regulator"/>
    <property type="match status" value="1"/>
</dbReference>
<feature type="domain" description="Cyclic nucleotide-binding" evidence="4">
    <location>
        <begin position="24"/>
        <end position="112"/>
    </location>
</feature>
<dbReference type="Pfam" id="PF13545">
    <property type="entry name" value="HTH_Crp_2"/>
    <property type="match status" value="1"/>
</dbReference>
<evidence type="ECO:0000259" key="5">
    <source>
        <dbReference type="PROSITE" id="PS51063"/>
    </source>
</evidence>
<dbReference type="Pfam" id="PF00027">
    <property type="entry name" value="cNMP_binding"/>
    <property type="match status" value="1"/>
</dbReference>
<dbReference type="SUPFAM" id="SSF46785">
    <property type="entry name" value="Winged helix' DNA-binding domain"/>
    <property type="match status" value="1"/>
</dbReference>
<dbReference type="PROSITE" id="PS50042">
    <property type="entry name" value="CNMP_BINDING_3"/>
    <property type="match status" value="1"/>
</dbReference>
<evidence type="ECO:0000313" key="7">
    <source>
        <dbReference type="Proteomes" id="UP000186132"/>
    </source>
</evidence>
<keyword evidence="1" id="KW-0805">Transcription regulation</keyword>
<dbReference type="SMART" id="SM00419">
    <property type="entry name" value="HTH_CRP"/>
    <property type="match status" value="1"/>
</dbReference>
<dbReference type="InterPro" id="IPR012318">
    <property type="entry name" value="HTH_CRP"/>
</dbReference>
<dbReference type="SUPFAM" id="SSF51206">
    <property type="entry name" value="cAMP-binding domain-like"/>
    <property type="match status" value="1"/>
</dbReference>
<dbReference type="CDD" id="cd00038">
    <property type="entry name" value="CAP_ED"/>
    <property type="match status" value="1"/>
</dbReference>
<keyword evidence="7" id="KW-1185">Reference proteome</keyword>
<dbReference type="InterPro" id="IPR050397">
    <property type="entry name" value="Env_Response_Regulators"/>
</dbReference>
<dbReference type="OrthoDB" id="892842at2"/>
<dbReference type="PROSITE" id="PS51063">
    <property type="entry name" value="HTH_CRP_2"/>
    <property type="match status" value="1"/>
</dbReference>
<name>A0A1M5PUG5_9ACTN</name>
<feature type="domain" description="HTH crp-type" evidence="5">
    <location>
        <begin position="159"/>
        <end position="232"/>
    </location>
</feature>
<dbReference type="InterPro" id="IPR036390">
    <property type="entry name" value="WH_DNA-bd_sf"/>
</dbReference>
<protein>
    <submittedName>
        <fullName evidence="6">Transcriptional regulator, Crp/Fnr family</fullName>
    </submittedName>
</protein>
<dbReference type="GO" id="GO:0003677">
    <property type="term" value="F:DNA binding"/>
    <property type="evidence" value="ECO:0007669"/>
    <property type="project" value="UniProtKB-KW"/>
</dbReference>
<dbReference type="PANTHER" id="PTHR24567">
    <property type="entry name" value="CRP FAMILY TRANSCRIPTIONAL REGULATORY PROTEIN"/>
    <property type="match status" value="1"/>
</dbReference>
<dbReference type="GO" id="GO:0005829">
    <property type="term" value="C:cytosol"/>
    <property type="evidence" value="ECO:0007669"/>
    <property type="project" value="TreeGrafter"/>
</dbReference>
<reference evidence="6 7" key="1">
    <citation type="submission" date="2016-11" db="EMBL/GenBank/DDBJ databases">
        <authorList>
            <person name="Jaros S."/>
            <person name="Januszkiewicz K."/>
            <person name="Wedrychowicz H."/>
        </authorList>
    </citation>
    <scope>NUCLEOTIDE SEQUENCE [LARGE SCALE GENOMIC DNA]</scope>
    <source>
        <strain evidence="6 7">DSM 45627</strain>
    </source>
</reference>
<dbReference type="Proteomes" id="UP000186132">
    <property type="component" value="Unassembled WGS sequence"/>
</dbReference>